<dbReference type="RefSeq" id="WP_244677072.1">
    <property type="nucleotide sequence ID" value="NZ_CP095046.1"/>
</dbReference>
<accession>A0A8T9Q9R7</accession>
<gene>
    <name evidence="1" type="ORF">MUN79_07325</name>
</gene>
<dbReference type="KEGG" id="hcu:MUN79_07325"/>
<protein>
    <submittedName>
        <fullName evidence="1">DUF4019 domain-containing protein</fullName>
    </submittedName>
</protein>
<reference evidence="1" key="1">
    <citation type="submission" date="2022-04" db="EMBL/GenBank/DDBJ databases">
        <title>Hymenobacter sp. isolated from the air.</title>
        <authorList>
            <person name="Won M."/>
            <person name="Lee C.-M."/>
            <person name="Woen H.-Y."/>
            <person name="Kwon S.-W."/>
        </authorList>
    </citation>
    <scope>NUCLEOTIDE SEQUENCE</scope>
    <source>
        <strain evidence="1">5116S-3</strain>
    </source>
</reference>
<dbReference type="AlphaFoldDB" id="A0A8T9Q9R7"/>
<evidence type="ECO:0000313" key="1">
    <source>
        <dbReference type="EMBL" id="UOQ73722.1"/>
    </source>
</evidence>
<sequence>MFPSFCGRLVGTALLASSLMGCNYTTSVTNSEEDRKPAELVTDSFLMNQKQGRRDANLRLFGEEMWETTSREKVRQLWARRDTLLGPLVHTELGPWQTQVVKGTNPSSNYVLQYKSKYAKGSALETFTLEREADDSIKIVGYNISLDAL</sequence>
<dbReference type="Proteomes" id="UP000831796">
    <property type="component" value="Chromosome"/>
</dbReference>
<proteinExistence type="predicted"/>
<organism evidence="1 2">
    <name type="scientific">Hymenobacter cellulosilyticus</name>
    <dbReference type="NCBI Taxonomy" id="2932248"/>
    <lineage>
        <taxon>Bacteria</taxon>
        <taxon>Pseudomonadati</taxon>
        <taxon>Bacteroidota</taxon>
        <taxon>Cytophagia</taxon>
        <taxon>Cytophagales</taxon>
        <taxon>Hymenobacteraceae</taxon>
        <taxon>Hymenobacter</taxon>
    </lineage>
</organism>
<evidence type="ECO:0000313" key="2">
    <source>
        <dbReference type="Proteomes" id="UP000831796"/>
    </source>
</evidence>
<name>A0A8T9Q9R7_9BACT</name>
<keyword evidence="2" id="KW-1185">Reference proteome</keyword>
<dbReference type="EMBL" id="CP095046">
    <property type="protein sequence ID" value="UOQ73722.1"/>
    <property type="molecule type" value="Genomic_DNA"/>
</dbReference>